<comment type="caution">
    <text evidence="1">The sequence shown here is derived from an EMBL/GenBank/DDBJ whole genome shotgun (WGS) entry which is preliminary data.</text>
</comment>
<gene>
    <name evidence="1" type="ORF">CK203_106469</name>
</gene>
<dbReference type="Proteomes" id="UP000288805">
    <property type="component" value="Unassembled WGS sequence"/>
</dbReference>
<protein>
    <submittedName>
        <fullName evidence="1">Uncharacterized protein</fullName>
    </submittedName>
</protein>
<sequence>MDFRIGKAFQDLKEAMTQAPVEYRKGAENLVVDALSIKEEKVELVAISTPIPRWLDTIKEEALTNSKLQHLVKLVQEGE</sequence>
<dbReference type="EMBL" id="QGNW01002218">
    <property type="protein sequence ID" value="RVW22787.1"/>
    <property type="molecule type" value="Genomic_DNA"/>
</dbReference>
<evidence type="ECO:0000313" key="1">
    <source>
        <dbReference type="EMBL" id="RVW22787.1"/>
    </source>
</evidence>
<organism evidence="1 2">
    <name type="scientific">Vitis vinifera</name>
    <name type="common">Grape</name>
    <dbReference type="NCBI Taxonomy" id="29760"/>
    <lineage>
        <taxon>Eukaryota</taxon>
        <taxon>Viridiplantae</taxon>
        <taxon>Streptophyta</taxon>
        <taxon>Embryophyta</taxon>
        <taxon>Tracheophyta</taxon>
        <taxon>Spermatophyta</taxon>
        <taxon>Magnoliopsida</taxon>
        <taxon>eudicotyledons</taxon>
        <taxon>Gunneridae</taxon>
        <taxon>Pentapetalae</taxon>
        <taxon>rosids</taxon>
        <taxon>Vitales</taxon>
        <taxon>Vitaceae</taxon>
        <taxon>Viteae</taxon>
        <taxon>Vitis</taxon>
    </lineage>
</organism>
<dbReference type="AlphaFoldDB" id="A0A438CHW0"/>
<proteinExistence type="predicted"/>
<name>A0A438CHW0_VITVI</name>
<accession>A0A438CHW0</accession>
<evidence type="ECO:0000313" key="2">
    <source>
        <dbReference type="Proteomes" id="UP000288805"/>
    </source>
</evidence>
<reference evidence="1 2" key="1">
    <citation type="journal article" date="2018" name="PLoS Genet.">
        <title>Population sequencing reveals clonal diversity and ancestral inbreeding in the grapevine cultivar Chardonnay.</title>
        <authorList>
            <person name="Roach M.J."/>
            <person name="Johnson D.L."/>
            <person name="Bohlmann J."/>
            <person name="van Vuuren H.J."/>
            <person name="Jones S.J."/>
            <person name="Pretorius I.S."/>
            <person name="Schmidt S.A."/>
            <person name="Borneman A.R."/>
        </authorList>
    </citation>
    <scope>NUCLEOTIDE SEQUENCE [LARGE SCALE GENOMIC DNA]</scope>
    <source>
        <strain evidence="2">cv. Chardonnay</strain>
        <tissue evidence="1">Leaf</tissue>
    </source>
</reference>